<evidence type="ECO:0000313" key="12">
    <source>
        <dbReference type="Proteomes" id="UP000033684"/>
    </source>
</evidence>
<dbReference type="GO" id="GO:0004852">
    <property type="term" value="F:uroporphyrinogen-III synthase activity"/>
    <property type="evidence" value="ECO:0007669"/>
    <property type="project" value="UniProtKB-UniRule"/>
</dbReference>
<dbReference type="EMBL" id="LAJX01000049">
    <property type="protein sequence ID" value="KJV07284.1"/>
    <property type="molecule type" value="Genomic_DNA"/>
</dbReference>
<dbReference type="GO" id="GO:0006782">
    <property type="term" value="P:protoporphyrinogen IX biosynthetic process"/>
    <property type="evidence" value="ECO:0007669"/>
    <property type="project" value="UniProtKB-UniRule"/>
</dbReference>
<dbReference type="OrthoDB" id="9787650at2"/>
<dbReference type="PANTHER" id="PTHR38042:SF1">
    <property type="entry name" value="UROPORPHYRINOGEN-III SYNTHASE, CHLOROPLASTIC"/>
    <property type="match status" value="1"/>
</dbReference>
<dbReference type="EC" id="4.2.1.75" evidence="3 9"/>
<comment type="similarity">
    <text evidence="2 9">Belongs to the uroporphyrinogen-III synthase family.</text>
</comment>
<evidence type="ECO:0000259" key="10">
    <source>
        <dbReference type="Pfam" id="PF02602"/>
    </source>
</evidence>
<feature type="non-terminal residue" evidence="11">
    <location>
        <position position="199"/>
    </location>
</feature>
<evidence type="ECO:0000256" key="3">
    <source>
        <dbReference type="ARBA" id="ARBA00013109"/>
    </source>
</evidence>
<reference evidence="11 12" key="2">
    <citation type="journal article" date="2016" name="Microb. Ecol.">
        <title>Genome Characteristics of a Novel Type I Methanotroph (Sn10-6) Isolated from a Flooded Indian Rice Field.</title>
        <authorList>
            <person name="Rahalkar M.C."/>
            <person name="Pandit P.S."/>
            <person name="Dhakephalkar P.K."/>
            <person name="Pore S."/>
            <person name="Arora P."/>
            <person name="Kapse N."/>
        </authorList>
    </citation>
    <scope>NUCLEOTIDE SEQUENCE [LARGE SCALE GENOMIC DNA]</scope>
    <source>
        <strain evidence="11 12">Sn10-6</strain>
    </source>
</reference>
<dbReference type="AlphaFoldDB" id="A0A0F3INY0"/>
<sequence length="199" mass="21978">MNPIDNPKRVLVTRPEHQAAQLCELLQQQQIQTVLLPTIAIQPIDDATRIKQCLANLNQYDWLIFVSSNAVTMLYYHLDDGRMPHTTRTRLAAIGATTANAMMSIGLPVHLIPSHGYSSEALLATAEMQQVNQQTILIVRGEGGLEDLAAILRSRGAHVDYLAVYKRVTPKSDTAIIDSLLQQQQLDALTITSVEALNN</sequence>
<evidence type="ECO:0000313" key="11">
    <source>
        <dbReference type="EMBL" id="KJV07284.1"/>
    </source>
</evidence>
<evidence type="ECO:0000256" key="8">
    <source>
        <dbReference type="ARBA" id="ARBA00048617"/>
    </source>
</evidence>
<dbReference type="InterPro" id="IPR003754">
    <property type="entry name" value="4pyrrol_synth_uPrphyn_synth"/>
</dbReference>
<comment type="function">
    <text evidence="6 9">Catalyzes cyclization of the linear tetrapyrrole, hydroxymethylbilane, to the macrocyclic uroporphyrinogen III.</text>
</comment>
<evidence type="ECO:0000256" key="7">
    <source>
        <dbReference type="ARBA" id="ARBA00040167"/>
    </source>
</evidence>
<dbReference type="Pfam" id="PF02602">
    <property type="entry name" value="HEM4"/>
    <property type="match status" value="1"/>
</dbReference>
<evidence type="ECO:0000256" key="1">
    <source>
        <dbReference type="ARBA" id="ARBA00004772"/>
    </source>
</evidence>
<protein>
    <recommendedName>
        <fullName evidence="7 9">Uroporphyrinogen-III synthase</fullName>
        <ecNumber evidence="3 9">4.2.1.75</ecNumber>
    </recommendedName>
</protein>
<gene>
    <name evidence="11" type="ORF">VZ94_05975</name>
</gene>
<keyword evidence="5 9" id="KW-0627">Porphyrin biosynthesis</keyword>
<evidence type="ECO:0000256" key="4">
    <source>
        <dbReference type="ARBA" id="ARBA00023239"/>
    </source>
</evidence>
<proteinExistence type="inferred from homology"/>
<dbReference type="Gene3D" id="3.40.50.10090">
    <property type="match status" value="2"/>
</dbReference>
<dbReference type="UniPathway" id="UPA00251">
    <property type="reaction ID" value="UER00320"/>
</dbReference>
<name>A0A0F3INY0_9GAMM</name>
<dbReference type="Proteomes" id="UP000033684">
    <property type="component" value="Unassembled WGS sequence"/>
</dbReference>
<evidence type="ECO:0000256" key="2">
    <source>
        <dbReference type="ARBA" id="ARBA00008133"/>
    </source>
</evidence>
<keyword evidence="4 9" id="KW-0456">Lyase</keyword>
<evidence type="ECO:0000256" key="6">
    <source>
        <dbReference type="ARBA" id="ARBA00037589"/>
    </source>
</evidence>
<comment type="caution">
    <text evidence="11">The sequence shown here is derived from an EMBL/GenBank/DDBJ whole genome shotgun (WGS) entry which is preliminary data.</text>
</comment>
<dbReference type="CDD" id="cd06578">
    <property type="entry name" value="HemD"/>
    <property type="match status" value="1"/>
</dbReference>
<dbReference type="SUPFAM" id="SSF69618">
    <property type="entry name" value="HemD-like"/>
    <property type="match status" value="1"/>
</dbReference>
<reference evidence="12" key="1">
    <citation type="submission" date="2015-03" db="EMBL/GenBank/DDBJ databases">
        <title>Draft genome sequence of a novel methanotroph (Sn10-6) isolated from flooded ricefield rhizosphere in India.</title>
        <authorList>
            <person name="Pandit P.S."/>
            <person name="Pore S.D."/>
            <person name="Arora P."/>
            <person name="Kapse N.G."/>
            <person name="Dhakephalkar P.K."/>
            <person name="Rahalkar M.C."/>
        </authorList>
    </citation>
    <scope>NUCLEOTIDE SEQUENCE [LARGE SCALE GENOMIC DNA]</scope>
    <source>
        <strain evidence="12">Sn10-6</strain>
    </source>
</reference>
<comment type="pathway">
    <text evidence="1 9">Porphyrin-containing compound metabolism; protoporphyrin-IX biosynthesis; coproporphyrinogen-III from 5-aminolevulinate: step 3/4.</text>
</comment>
<dbReference type="InterPro" id="IPR039793">
    <property type="entry name" value="UROS/Hem4"/>
</dbReference>
<keyword evidence="12" id="KW-1185">Reference proteome</keyword>
<dbReference type="PANTHER" id="PTHR38042">
    <property type="entry name" value="UROPORPHYRINOGEN-III SYNTHASE, CHLOROPLASTIC"/>
    <property type="match status" value="1"/>
</dbReference>
<evidence type="ECO:0000256" key="5">
    <source>
        <dbReference type="ARBA" id="ARBA00023244"/>
    </source>
</evidence>
<dbReference type="InterPro" id="IPR036108">
    <property type="entry name" value="4pyrrol_syn_uPrphyn_synt_sf"/>
</dbReference>
<accession>A0A0F3INY0</accession>
<evidence type="ECO:0000256" key="9">
    <source>
        <dbReference type="RuleBase" id="RU366031"/>
    </source>
</evidence>
<organism evidence="11 12">
    <name type="scientific">Methylocucumis oryzae</name>
    <dbReference type="NCBI Taxonomy" id="1632867"/>
    <lineage>
        <taxon>Bacteria</taxon>
        <taxon>Pseudomonadati</taxon>
        <taxon>Pseudomonadota</taxon>
        <taxon>Gammaproteobacteria</taxon>
        <taxon>Methylococcales</taxon>
        <taxon>Methylococcaceae</taxon>
        <taxon>Methylocucumis</taxon>
    </lineage>
</organism>
<feature type="domain" description="Tetrapyrrole biosynthesis uroporphyrinogen III synthase" evidence="10">
    <location>
        <begin position="22"/>
        <end position="198"/>
    </location>
</feature>
<comment type="catalytic activity">
    <reaction evidence="8 9">
        <text>hydroxymethylbilane = uroporphyrinogen III + H2O</text>
        <dbReference type="Rhea" id="RHEA:18965"/>
        <dbReference type="ChEBI" id="CHEBI:15377"/>
        <dbReference type="ChEBI" id="CHEBI:57308"/>
        <dbReference type="ChEBI" id="CHEBI:57845"/>
        <dbReference type="EC" id="4.2.1.75"/>
    </reaction>
</comment>
<dbReference type="GO" id="GO:0006780">
    <property type="term" value="P:uroporphyrinogen III biosynthetic process"/>
    <property type="evidence" value="ECO:0007669"/>
    <property type="project" value="UniProtKB-UniRule"/>
</dbReference>
<dbReference type="RefSeq" id="WP_045778537.1">
    <property type="nucleotide sequence ID" value="NZ_LAJX01000049.1"/>
</dbReference>